<keyword evidence="2" id="KW-1185">Reference proteome</keyword>
<sequence>MREQRYHTEISPQPEIRAQRARNHLSQRGVGGSELARALVAGLARVQANRCASSHNAGPKSGDIGYGEWWQGLGENPGWKPRLRKVGGTEWLRKVGGTE</sequence>
<proteinExistence type="predicted"/>
<evidence type="ECO:0000313" key="2">
    <source>
        <dbReference type="Proteomes" id="UP001158067"/>
    </source>
</evidence>
<organism evidence="1 2">
    <name type="scientific">Neorhodopirellula lusitana</name>
    <dbReference type="NCBI Taxonomy" id="445327"/>
    <lineage>
        <taxon>Bacteria</taxon>
        <taxon>Pseudomonadati</taxon>
        <taxon>Planctomycetota</taxon>
        <taxon>Planctomycetia</taxon>
        <taxon>Pirellulales</taxon>
        <taxon>Pirellulaceae</taxon>
        <taxon>Neorhodopirellula</taxon>
    </lineage>
</organism>
<name>A0ABY1QRJ5_9BACT</name>
<dbReference type="Proteomes" id="UP001158067">
    <property type="component" value="Unassembled WGS sequence"/>
</dbReference>
<protein>
    <submittedName>
        <fullName evidence="1">Uncharacterized protein</fullName>
    </submittedName>
</protein>
<gene>
    <name evidence="1" type="ORF">SAMN06265222_12213</name>
</gene>
<evidence type="ECO:0000313" key="1">
    <source>
        <dbReference type="EMBL" id="SMP76814.1"/>
    </source>
</evidence>
<reference evidence="1 2" key="1">
    <citation type="submission" date="2017-05" db="EMBL/GenBank/DDBJ databases">
        <authorList>
            <person name="Varghese N."/>
            <person name="Submissions S."/>
        </authorList>
    </citation>
    <scope>NUCLEOTIDE SEQUENCE [LARGE SCALE GENOMIC DNA]</scope>
    <source>
        <strain evidence="1 2">DSM 25457</strain>
    </source>
</reference>
<accession>A0ABY1QRJ5</accession>
<dbReference type="EMBL" id="FXUG01000022">
    <property type="protein sequence ID" value="SMP76814.1"/>
    <property type="molecule type" value="Genomic_DNA"/>
</dbReference>
<comment type="caution">
    <text evidence="1">The sequence shown here is derived from an EMBL/GenBank/DDBJ whole genome shotgun (WGS) entry which is preliminary data.</text>
</comment>